<evidence type="ECO:0000259" key="1">
    <source>
        <dbReference type="Pfam" id="PF12146"/>
    </source>
</evidence>
<dbReference type="EnsemblProtists" id="EKX45900">
    <property type="protein sequence ID" value="EKX45900"/>
    <property type="gene ID" value="GUITHDRAFT_138727"/>
</dbReference>
<dbReference type="KEGG" id="gtt:GUITHDRAFT_138727"/>
<dbReference type="eggNOG" id="KOG1552">
    <property type="taxonomic scope" value="Eukaryota"/>
</dbReference>
<dbReference type="OMA" id="IQLHQGY"/>
<reference evidence="4" key="2">
    <citation type="submission" date="2012-11" db="EMBL/GenBank/DDBJ databases">
        <authorList>
            <person name="Kuo A."/>
            <person name="Curtis B.A."/>
            <person name="Tanifuji G."/>
            <person name="Burki F."/>
            <person name="Gruber A."/>
            <person name="Irimia M."/>
            <person name="Maruyama S."/>
            <person name="Arias M.C."/>
            <person name="Ball S.G."/>
            <person name="Gile G.H."/>
            <person name="Hirakawa Y."/>
            <person name="Hopkins J.F."/>
            <person name="Rensing S.A."/>
            <person name="Schmutz J."/>
            <person name="Symeonidi A."/>
            <person name="Elias M."/>
            <person name="Eveleigh R.J."/>
            <person name="Herman E.K."/>
            <person name="Klute M.J."/>
            <person name="Nakayama T."/>
            <person name="Obornik M."/>
            <person name="Reyes-Prieto A."/>
            <person name="Armbrust E.V."/>
            <person name="Aves S.J."/>
            <person name="Beiko R.G."/>
            <person name="Coutinho P."/>
            <person name="Dacks J.B."/>
            <person name="Durnford D.G."/>
            <person name="Fast N.M."/>
            <person name="Green B.R."/>
            <person name="Grisdale C."/>
            <person name="Hempe F."/>
            <person name="Henrissat B."/>
            <person name="Hoppner M.P."/>
            <person name="Ishida K.-I."/>
            <person name="Kim E."/>
            <person name="Koreny L."/>
            <person name="Kroth P.G."/>
            <person name="Liu Y."/>
            <person name="Malik S.-B."/>
            <person name="Maier U.G."/>
            <person name="McRose D."/>
            <person name="Mock T."/>
            <person name="Neilson J.A."/>
            <person name="Onodera N.T."/>
            <person name="Poole A.M."/>
            <person name="Pritham E.J."/>
            <person name="Richards T.A."/>
            <person name="Rocap G."/>
            <person name="Roy S.W."/>
            <person name="Sarai C."/>
            <person name="Schaack S."/>
            <person name="Shirato S."/>
            <person name="Slamovits C.H."/>
            <person name="Spencer D.F."/>
            <person name="Suzuki S."/>
            <person name="Worden A.Z."/>
            <person name="Zauner S."/>
            <person name="Barry K."/>
            <person name="Bell C."/>
            <person name="Bharti A.K."/>
            <person name="Crow J.A."/>
            <person name="Grimwood J."/>
            <person name="Kramer R."/>
            <person name="Lindquist E."/>
            <person name="Lucas S."/>
            <person name="Salamov A."/>
            <person name="McFadden G.I."/>
            <person name="Lane C.E."/>
            <person name="Keeling P.J."/>
            <person name="Gray M.W."/>
            <person name="Grigoriev I.V."/>
            <person name="Archibald J.M."/>
        </authorList>
    </citation>
    <scope>NUCLEOTIDE SEQUENCE</scope>
    <source>
        <strain evidence="4">CCMP2712</strain>
    </source>
</reference>
<dbReference type="InterPro" id="IPR022742">
    <property type="entry name" value="Hydrolase_4"/>
</dbReference>
<dbReference type="InterPro" id="IPR052920">
    <property type="entry name" value="DNA-binding_regulatory"/>
</dbReference>
<dbReference type="GeneID" id="17302498"/>
<reference evidence="3" key="3">
    <citation type="submission" date="2015-06" db="UniProtKB">
        <authorList>
            <consortium name="EnsemblProtists"/>
        </authorList>
    </citation>
    <scope>IDENTIFICATION</scope>
</reference>
<dbReference type="EMBL" id="JH992997">
    <property type="protein sequence ID" value="EKX45900.1"/>
    <property type="molecule type" value="Genomic_DNA"/>
</dbReference>
<dbReference type="PANTHER" id="PTHR43358">
    <property type="entry name" value="ALPHA/BETA-HYDROLASE"/>
    <property type="match status" value="1"/>
</dbReference>
<gene>
    <name evidence="2" type="ORF">GUITHDRAFT_138727</name>
</gene>
<dbReference type="Gene3D" id="3.40.50.1820">
    <property type="entry name" value="alpha/beta hydrolase"/>
    <property type="match status" value="1"/>
</dbReference>
<keyword evidence="4" id="KW-1185">Reference proteome</keyword>
<reference evidence="2 4" key="1">
    <citation type="journal article" date="2012" name="Nature">
        <title>Algal genomes reveal evolutionary mosaicism and the fate of nucleomorphs.</title>
        <authorList>
            <consortium name="DOE Joint Genome Institute"/>
            <person name="Curtis B.A."/>
            <person name="Tanifuji G."/>
            <person name="Burki F."/>
            <person name="Gruber A."/>
            <person name="Irimia M."/>
            <person name="Maruyama S."/>
            <person name="Arias M.C."/>
            <person name="Ball S.G."/>
            <person name="Gile G.H."/>
            <person name="Hirakawa Y."/>
            <person name="Hopkins J.F."/>
            <person name="Kuo A."/>
            <person name="Rensing S.A."/>
            <person name="Schmutz J."/>
            <person name="Symeonidi A."/>
            <person name="Elias M."/>
            <person name="Eveleigh R.J."/>
            <person name="Herman E.K."/>
            <person name="Klute M.J."/>
            <person name="Nakayama T."/>
            <person name="Obornik M."/>
            <person name="Reyes-Prieto A."/>
            <person name="Armbrust E.V."/>
            <person name="Aves S.J."/>
            <person name="Beiko R.G."/>
            <person name="Coutinho P."/>
            <person name="Dacks J.B."/>
            <person name="Durnford D.G."/>
            <person name="Fast N.M."/>
            <person name="Green B.R."/>
            <person name="Grisdale C.J."/>
            <person name="Hempel F."/>
            <person name="Henrissat B."/>
            <person name="Hoppner M.P."/>
            <person name="Ishida K."/>
            <person name="Kim E."/>
            <person name="Koreny L."/>
            <person name="Kroth P.G."/>
            <person name="Liu Y."/>
            <person name="Malik S.B."/>
            <person name="Maier U.G."/>
            <person name="McRose D."/>
            <person name="Mock T."/>
            <person name="Neilson J.A."/>
            <person name="Onodera N.T."/>
            <person name="Poole A.M."/>
            <person name="Pritham E.J."/>
            <person name="Richards T.A."/>
            <person name="Rocap G."/>
            <person name="Roy S.W."/>
            <person name="Sarai C."/>
            <person name="Schaack S."/>
            <person name="Shirato S."/>
            <person name="Slamovits C.H."/>
            <person name="Spencer D.F."/>
            <person name="Suzuki S."/>
            <person name="Worden A.Z."/>
            <person name="Zauner S."/>
            <person name="Barry K."/>
            <person name="Bell C."/>
            <person name="Bharti A.K."/>
            <person name="Crow J.A."/>
            <person name="Grimwood J."/>
            <person name="Kramer R."/>
            <person name="Lindquist E."/>
            <person name="Lucas S."/>
            <person name="Salamov A."/>
            <person name="McFadden G.I."/>
            <person name="Lane C.E."/>
            <person name="Keeling P.J."/>
            <person name="Gray M.W."/>
            <person name="Grigoriev I.V."/>
            <person name="Archibald J.M."/>
        </authorList>
    </citation>
    <scope>NUCLEOTIDE SEQUENCE</scope>
    <source>
        <strain evidence="2 4">CCMP2712</strain>
    </source>
</reference>
<dbReference type="OrthoDB" id="10249433at2759"/>
<name>L1JCS3_GUITC</name>
<evidence type="ECO:0000313" key="2">
    <source>
        <dbReference type="EMBL" id="EKX45900.1"/>
    </source>
</evidence>
<dbReference type="PANTHER" id="PTHR43358:SF4">
    <property type="entry name" value="ALPHA_BETA HYDROLASE FOLD-1 DOMAIN-CONTAINING PROTEIN"/>
    <property type="match status" value="1"/>
</dbReference>
<dbReference type="RefSeq" id="XP_005832880.1">
    <property type="nucleotide sequence ID" value="XM_005832823.1"/>
</dbReference>
<dbReference type="Proteomes" id="UP000011087">
    <property type="component" value="Unassembled WGS sequence"/>
</dbReference>
<proteinExistence type="predicted"/>
<evidence type="ECO:0000313" key="4">
    <source>
        <dbReference type="Proteomes" id="UP000011087"/>
    </source>
</evidence>
<organism evidence="2">
    <name type="scientific">Guillardia theta (strain CCMP2712)</name>
    <name type="common">Cryptophyte</name>
    <dbReference type="NCBI Taxonomy" id="905079"/>
    <lineage>
        <taxon>Eukaryota</taxon>
        <taxon>Cryptophyceae</taxon>
        <taxon>Pyrenomonadales</taxon>
        <taxon>Geminigeraceae</taxon>
        <taxon>Guillardia</taxon>
    </lineage>
</organism>
<dbReference type="Pfam" id="PF12146">
    <property type="entry name" value="Hydrolase_4"/>
    <property type="match status" value="1"/>
</dbReference>
<feature type="domain" description="Serine aminopeptidase S33" evidence="1">
    <location>
        <begin position="72"/>
        <end position="268"/>
    </location>
</feature>
<dbReference type="SUPFAM" id="SSF53474">
    <property type="entry name" value="alpha/beta-Hydrolases"/>
    <property type="match status" value="1"/>
</dbReference>
<sequence length="379" mass="42473">MPREEEKGAMVVANDEDEDVASADMVSNVRPRYHDAFAGQQRGNELKNRSQMSIACSHYFPIAGQAKKSIPCVVYLHGNSGCRLEADELADDFLSTGISFFSVDFAGCGVSDGNIVTLGYREREDLEAILDYLKDDSCVSNVALSMGAATALLVASDDRYYAFISCMVLDSCYCSLRQVLLDHACKFTGHIPLLPYETVADSAVEVVRSAVEARAGFDLDTLDLLKVASLCQAPVLFGHASEDHLVNAAHSYRLYREYGGEKDITIFKGDHNSPRPQDFTNRLEPFLVDLVRLTSRLCRARDFLVKKLKSAETDFNQIRKVHKMLWFHVIPVTMKQRKRIFHRMKFHLFKNSALKAKKEPVYKLGAVAVIELRGNQDTI</sequence>
<protein>
    <recommendedName>
        <fullName evidence="1">Serine aminopeptidase S33 domain-containing protein</fullName>
    </recommendedName>
</protein>
<dbReference type="STRING" id="905079.L1JCS3"/>
<dbReference type="PaxDb" id="55529-EKX45900"/>
<accession>L1JCS3</accession>
<dbReference type="AlphaFoldDB" id="L1JCS3"/>
<dbReference type="HOGENOM" id="CLU_730483_0_0_1"/>
<dbReference type="InterPro" id="IPR029058">
    <property type="entry name" value="AB_hydrolase_fold"/>
</dbReference>
<evidence type="ECO:0000313" key="3">
    <source>
        <dbReference type="EnsemblProtists" id="EKX45900"/>
    </source>
</evidence>